<dbReference type="InterPro" id="IPR012098">
    <property type="entry name" value="SND3_fun"/>
</dbReference>
<dbReference type="GO" id="GO:0045047">
    <property type="term" value="P:protein targeting to ER"/>
    <property type="evidence" value="ECO:0007669"/>
    <property type="project" value="InterPro"/>
</dbReference>
<dbReference type="Proteomes" id="UP000290900">
    <property type="component" value="Unassembled WGS sequence"/>
</dbReference>
<dbReference type="GO" id="GO:0005783">
    <property type="term" value="C:endoplasmic reticulum"/>
    <property type="evidence" value="ECO:0007669"/>
    <property type="project" value="InterPro"/>
</dbReference>
<evidence type="ECO:0000256" key="1">
    <source>
        <dbReference type="SAM" id="MobiDB-lite"/>
    </source>
</evidence>
<feature type="region of interest" description="Disordered" evidence="1">
    <location>
        <begin position="150"/>
        <end position="180"/>
    </location>
</feature>
<keyword evidence="4" id="KW-1185">Reference proteome</keyword>
<dbReference type="OrthoDB" id="18139at2759"/>
<dbReference type="PIRSF" id="PIRSF008756">
    <property type="entry name" value="P_tr_PHO88"/>
    <property type="match status" value="1"/>
</dbReference>
<gene>
    <name evidence="3" type="ORF">BRENAR_LOCUS676</name>
</gene>
<name>A0A448YGA6_BRENA</name>
<organism evidence="3 4">
    <name type="scientific">Brettanomyces naardenensis</name>
    <name type="common">Yeast</name>
    <dbReference type="NCBI Taxonomy" id="13370"/>
    <lineage>
        <taxon>Eukaryota</taxon>
        <taxon>Fungi</taxon>
        <taxon>Dikarya</taxon>
        <taxon>Ascomycota</taxon>
        <taxon>Saccharomycotina</taxon>
        <taxon>Pichiomycetes</taxon>
        <taxon>Pichiales</taxon>
        <taxon>Pichiaceae</taxon>
        <taxon>Brettanomyces</taxon>
    </lineage>
</organism>
<feature type="transmembrane region" description="Helical" evidence="2">
    <location>
        <begin position="20"/>
        <end position="39"/>
    </location>
</feature>
<dbReference type="FunCoup" id="A0A448YGA6">
    <property type="interactions" value="290"/>
</dbReference>
<proteinExistence type="predicted"/>
<keyword evidence="2" id="KW-0812">Transmembrane</keyword>
<evidence type="ECO:0000313" key="4">
    <source>
        <dbReference type="Proteomes" id="UP000290900"/>
    </source>
</evidence>
<dbReference type="STRING" id="13370.A0A448YGA6"/>
<dbReference type="PANTHER" id="PTHR28112">
    <property type="entry name" value="SRP-INDEPENDENT TARGETING PROTEIN 3"/>
    <property type="match status" value="1"/>
</dbReference>
<sequence length="180" mass="19776">MLVSMQVSRKLDFEDPTVLFYVRVAYVTGTVATLLIYYYTQYLINSKNDLSTLKYVEPPNTMAGETESKLVVTTVKDYDLKQLNSAIKGVFTSVAMTGFMHLYMKFANPLVLQSISPVKSALENNIVQIYLFKKPASGDLKRPFKTSGGLFGGFGSQGPKTDKASIEKAETSGAGGVKEE</sequence>
<protein>
    <submittedName>
        <fullName evidence="3">DEKNAAC100295</fullName>
    </submittedName>
</protein>
<dbReference type="EMBL" id="CAACVR010000001">
    <property type="protein sequence ID" value="VEU19941.1"/>
    <property type="molecule type" value="Genomic_DNA"/>
</dbReference>
<accession>A0A448YGA6</accession>
<dbReference type="Pfam" id="PF10032">
    <property type="entry name" value="Pho88"/>
    <property type="match status" value="1"/>
</dbReference>
<dbReference type="InParanoid" id="A0A448YGA6"/>
<reference evidence="3 4" key="1">
    <citation type="submission" date="2018-12" db="EMBL/GenBank/DDBJ databases">
        <authorList>
            <person name="Tiukova I."/>
            <person name="Dainat J."/>
        </authorList>
    </citation>
    <scope>NUCLEOTIDE SEQUENCE [LARGE SCALE GENOMIC DNA]</scope>
</reference>
<keyword evidence="2" id="KW-0472">Membrane</keyword>
<dbReference type="PANTHER" id="PTHR28112:SF1">
    <property type="entry name" value="SRP-INDEPENDENT TARGETING PROTEIN 3"/>
    <property type="match status" value="1"/>
</dbReference>
<evidence type="ECO:0000256" key="2">
    <source>
        <dbReference type="SAM" id="Phobius"/>
    </source>
</evidence>
<feature type="compositionally biased region" description="Basic and acidic residues" evidence="1">
    <location>
        <begin position="160"/>
        <end position="170"/>
    </location>
</feature>
<dbReference type="AlphaFoldDB" id="A0A448YGA6"/>
<evidence type="ECO:0000313" key="3">
    <source>
        <dbReference type="EMBL" id="VEU19941.1"/>
    </source>
</evidence>
<keyword evidence="2" id="KW-1133">Transmembrane helix</keyword>
<dbReference type="GO" id="GO:0005739">
    <property type="term" value="C:mitochondrion"/>
    <property type="evidence" value="ECO:0007669"/>
    <property type="project" value="TreeGrafter"/>
</dbReference>